<evidence type="ECO:0000313" key="3">
    <source>
        <dbReference type="Proteomes" id="UP000283090"/>
    </source>
</evidence>
<feature type="compositionally biased region" description="Acidic residues" evidence="1">
    <location>
        <begin position="112"/>
        <end position="123"/>
    </location>
</feature>
<keyword evidence="3" id="KW-1185">Reference proteome</keyword>
<dbReference type="RefSeq" id="XP_067487620.1">
    <property type="nucleotide sequence ID" value="XM_067639875.1"/>
</dbReference>
<dbReference type="VEuPathDB" id="FungiDB:DFL_009919"/>
<protein>
    <submittedName>
        <fullName evidence="2">Uncharacterized protein</fullName>
    </submittedName>
</protein>
<dbReference type="EMBL" id="SAEB01000012">
    <property type="protein sequence ID" value="RVD82076.1"/>
    <property type="molecule type" value="Genomic_DNA"/>
</dbReference>
<accession>A0A436ZTJ9</accession>
<comment type="caution">
    <text evidence="2">The sequence shown here is derived from an EMBL/GenBank/DDBJ whole genome shotgun (WGS) entry which is preliminary data.</text>
</comment>
<organism evidence="2 3">
    <name type="scientific">Arthrobotrys flagrans</name>
    <name type="common">Nematode-trapping fungus</name>
    <name type="synonym">Trichothecium flagrans</name>
    <dbReference type="NCBI Taxonomy" id="97331"/>
    <lineage>
        <taxon>Eukaryota</taxon>
        <taxon>Fungi</taxon>
        <taxon>Dikarya</taxon>
        <taxon>Ascomycota</taxon>
        <taxon>Pezizomycotina</taxon>
        <taxon>Orbiliomycetes</taxon>
        <taxon>Orbiliales</taxon>
        <taxon>Orbiliaceae</taxon>
        <taxon>Arthrobotrys</taxon>
    </lineage>
</organism>
<name>A0A436ZTJ9_ARTFL</name>
<proteinExistence type="predicted"/>
<dbReference type="Proteomes" id="UP000283090">
    <property type="component" value="Unassembled WGS sequence"/>
</dbReference>
<dbReference type="AlphaFoldDB" id="A0A436ZTJ9"/>
<feature type="compositionally biased region" description="Polar residues" evidence="1">
    <location>
        <begin position="128"/>
        <end position="149"/>
    </location>
</feature>
<reference evidence="2 3" key="1">
    <citation type="submission" date="2019-01" db="EMBL/GenBank/DDBJ databases">
        <title>Intercellular communication is required for trap formation in the nematode-trapping fungus Duddingtonia flagrans.</title>
        <authorList>
            <person name="Youssar L."/>
            <person name="Wernet V."/>
            <person name="Hensel N."/>
            <person name="Hildebrandt H.-G."/>
            <person name="Fischer R."/>
        </authorList>
    </citation>
    <scope>NUCLEOTIDE SEQUENCE [LARGE SCALE GENOMIC DNA]</scope>
    <source>
        <strain evidence="2 3">CBS H-5679</strain>
    </source>
</reference>
<dbReference type="GeneID" id="93592230"/>
<sequence>MTSRQTSPPNITPEDVVPDYFVQNKNNSNWREADFKKQHPHHDFKSELDKLSKRELNGDPSLKKIIRHARRIQSSKPNANVVNNIYNPNSVKIINNPNENIPRKRKRADAPNTDEEDFADSEDDHVSVTHQSTPSAINQDIHSSGPASDTLLQTNLSNCIFLDGPQAPGLLDATALELLNKKFPKLPAASPYFYAALEACKPMIDDPRYWPNPPQLKKPDDVLDETGDWSKEDELEQSKIWHYVVTAVSYFVNNYKTIRLRAPTHGEGWADVNIWALLWDHAFIKSDTLTIDRKELSPNVHIAIKHDGILRSAKTSCNRSLGFIEVKPDRNTNQNTKGALTDRLKVIETIVATLKAHNTPGIIIGGIICNGMTFNILRGADLGNGQYAFKESSLDVSLETILYVVLSCWRMKLALEASYSAIVATLPQNVFE</sequence>
<gene>
    <name evidence="2" type="ORF">DFL_009919</name>
</gene>
<evidence type="ECO:0000313" key="2">
    <source>
        <dbReference type="EMBL" id="RVD82076.1"/>
    </source>
</evidence>
<feature type="region of interest" description="Disordered" evidence="1">
    <location>
        <begin position="93"/>
        <end position="149"/>
    </location>
</feature>
<evidence type="ECO:0000256" key="1">
    <source>
        <dbReference type="SAM" id="MobiDB-lite"/>
    </source>
</evidence>
<dbReference type="OrthoDB" id="5429635at2759"/>